<dbReference type="PANTHER" id="PTHR12243:SF67">
    <property type="entry name" value="COREPRESSOR OF PANGOLIN, ISOFORM A-RELATED"/>
    <property type="match status" value="1"/>
</dbReference>
<feature type="domain" description="MADF" evidence="2">
    <location>
        <begin position="38"/>
        <end position="140"/>
    </location>
</feature>
<name>A0ABQ9G3N8_9NEOP</name>
<accession>A0ABQ9G3N8</accession>
<feature type="region of interest" description="Disordered" evidence="1">
    <location>
        <begin position="87"/>
        <end position="150"/>
    </location>
</feature>
<dbReference type="EMBL" id="JARBHB010000016">
    <property type="protein sequence ID" value="KAJ8867083.1"/>
    <property type="molecule type" value="Genomic_DNA"/>
</dbReference>
<dbReference type="InterPro" id="IPR039353">
    <property type="entry name" value="TF_Adf1"/>
</dbReference>
<proteinExistence type="predicted"/>
<dbReference type="InterPro" id="IPR006578">
    <property type="entry name" value="MADF-dom"/>
</dbReference>
<dbReference type="Pfam" id="PF10545">
    <property type="entry name" value="MADF_DNA_bdg"/>
    <property type="match status" value="1"/>
</dbReference>
<keyword evidence="4" id="KW-1185">Reference proteome</keyword>
<comment type="caution">
    <text evidence="3">The sequence shown here is derived from an EMBL/GenBank/DDBJ whole genome shotgun (WGS) entry which is preliminary data.</text>
</comment>
<protein>
    <recommendedName>
        <fullName evidence="2">MADF domain-containing protein</fullName>
    </recommendedName>
</protein>
<reference evidence="3 4" key="1">
    <citation type="submission" date="2023-02" db="EMBL/GenBank/DDBJ databases">
        <title>LHISI_Scaffold_Assembly.</title>
        <authorList>
            <person name="Stuart O.P."/>
            <person name="Cleave R."/>
            <person name="Magrath M.J.L."/>
            <person name="Mikheyev A.S."/>
        </authorList>
    </citation>
    <scope>NUCLEOTIDE SEQUENCE [LARGE SCALE GENOMIC DNA]</scope>
    <source>
        <strain evidence="3">Daus_M_001</strain>
        <tissue evidence="3">Leg muscle</tissue>
    </source>
</reference>
<dbReference type="Proteomes" id="UP001159363">
    <property type="component" value="Chromosome 15"/>
</dbReference>
<dbReference type="PANTHER" id="PTHR12243">
    <property type="entry name" value="MADF DOMAIN TRANSCRIPTION FACTOR"/>
    <property type="match status" value="1"/>
</dbReference>
<evidence type="ECO:0000259" key="2">
    <source>
        <dbReference type="PROSITE" id="PS51029"/>
    </source>
</evidence>
<organism evidence="3 4">
    <name type="scientific">Dryococelus australis</name>
    <dbReference type="NCBI Taxonomy" id="614101"/>
    <lineage>
        <taxon>Eukaryota</taxon>
        <taxon>Metazoa</taxon>
        <taxon>Ecdysozoa</taxon>
        <taxon>Arthropoda</taxon>
        <taxon>Hexapoda</taxon>
        <taxon>Insecta</taxon>
        <taxon>Pterygota</taxon>
        <taxon>Neoptera</taxon>
        <taxon>Polyneoptera</taxon>
        <taxon>Phasmatodea</taxon>
        <taxon>Verophasmatodea</taxon>
        <taxon>Anareolatae</taxon>
        <taxon>Phasmatidae</taxon>
        <taxon>Eurycanthinae</taxon>
        <taxon>Dryococelus</taxon>
    </lineage>
</organism>
<evidence type="ECO:0000313" key="3">
    <source>
        <dbReference type="EMBL" id="KAJ8867083.1"/>
    </source>
</evidence>
<evidence type="ECO:0000313" key="4">
    <source>
        <dbReference type="Proteomes" id="UP001159363"/>
    </source>
</evidence>
<gene>
    <name evidence="3" type="ORF">PR048_032945</name>
</gene>
<feature type="region of interest" description="Disordered" evidence="1">
    <location>
        <begin position="1"/>
        <end position="27"/>
    </location>
</feature>
<evidence type="ECO:0000256" key="1">
    <source>
        <dbReference type="SAM" id="MobiDB-lite"/>
    </source>
</evidence>
<dbReference type="PROSITE" id="PS51029">
    <property type="entry name" value="MADF"/>
    <property type="match status" value="1"/>
</dbReference>
<sequence length="173" mass="19549">MSHLGPSPAGFLREHKGTRRANVDSAHTPSIEYSEEYLLRETYKQFPVLWDPIHGEYYKKPRKQDAWREIAATIEVTHEECKNKMSSLLSSLRREKSREKKHKGKQNRKEPAVVNEGGPEIVTAIGAETSGGEFVSPRQPKRARGHEGEDRAVLVDAIGILGQLPSRRSEHNS</sequence>